<evidence type="ECO:0000256" key="1">
    <source>
        <dbReference type="SAM" id="SignalP"/>
    </source>
</evidence>
<reference evidence="2" key="2">
    <citation type="submission" date="2025-08" db="UniProtKB">
        <authorList>
            <consortium name="Ensembl"/>
        </authorList>
    </citation>
    <scope>IDENTIFICATION</scope>
</reference>
<proteinExistence type="predicted"/>
<dbReference type="GeneTree" id="ENSGT00390000003039"/>
<dbReference type="Ensembl" id="ENSDCDT00010053833.1">
    <property type="protein sequence ID" value="ENSDCDP00010043761.1"/>
    <property type="gene ID" value="ENSDCDG00010027241.1"/>
</dbReference>
<evidence type="ECO:0000313" key="3">
    <source>
        <dbReference type="Proteomes" id="UP000694580"/>
    </source>
</evidence>
<sequence>MKACIILLLLVPVCLADYNIMCYGEDFLMVRNEILQCNSKVQQACYTRKTGEKGCVILDFCKRPGWTCCYEDGCNA</sequence>
<dbReference type="AlphaFoldDB" id="A0AAY4DHJ5"/>
<evidence type="ECO:0000313" key="2">
    <source>
        <dbReference type="Ensembl" id="ENSDCDP00010043761.1"/>
    </source>
</evidence>
<organism evidence="2 3">
    <name type="scientific">Denticeps clupeoides</name>
    <name type="common">denticle herring</name>
    <dbReference type="NCBI Taxonomy" id="299321"/>
    <lineage>
        <taxon>Eukaryota</taxon>
        <taxon>Metazoa</taxon>
        <taxon>Chordata</taxon>
        <taxon>Craniata</taxon>
        <taxon>Vertebrata</taxon>
        <taxon>Euteleostomi</taxon>
        <taxon>Actinopterygii</taxon>
        <taxon>Neopterygii</taxon>
        <taxon>Teleostei</taxon>
        <taxon>Clupei</taxon>
        <taxon>Clupeiformes</taxon>
        <taxon>Denticipitoidei</taxon>
        <taxon>Denticipitidae</taxon>
        <taxon>Denticeps</taxon>
    </lineage>
</organism>
<reference evidence="2 3" key="1">
    <citation type="submission" date="2020-06" db="EMBL/GenBank/DDBJ databases">
        <authorList>
            <consortium name="Wellcome Sanger Institute Data Sharing"/>
        </authorList>
    </citation>
    <scope>NUCLEOTIDE SEQUENCE [LARGE SCALE GENOMIC DNA]</scope>
</reference>
<keyword evidence="1" id="KW-0732">Signal</keyword>
<reference evidence="2" key="3">
    <citation type="submission" date="2025-09" db="UniProtKB">
        <authorList>
            <consortium name="Ensembl"/>
        </authorList>
    </citation>
    <scope>IDENTIFICATION</scope>
</reference>
<name>A0AAY4DHJ5_9TELE</name>
<feature type="chain" id="PRO_5044242609" evidence="1">
    <location>
        <begin position="17"/>
        <end position="76"/>
    </location>
</feature>
<accession>A0AAY4DHJ5</accession>
<feature type="signal peptide" evidence="1">
    <location>
        <begin position="1"/>
        <end position="16"/>
    </location>
</feature>
<protein>
    <submittedName>
        <fullName evidence="2">Uncharacterized protein</fullName>
    </submittedName>
</protein>
<keyword evidence="3" id="KW-1185">Reference proteome</keyword>
<dbReference type="Proteomes" id="UP000694580">
    <property type="component" value="Chromosome 8"/>
</dbReference>